<dbReference type="InterPro" id="IPR027470">
    <property type="entry name" value="Cation_efflux_CTD"/>
</dbReference>
<evidence type="ECO:0000256" key="4">
    <source>
        <dbReference type="ARBA" id="ARBA00022692"/>
    </source>
</evidence>
<dbReference type="EMBL" id="CP001281">
    <property type="protein sequence ID" value="ACK54679.1"/>
    <property type="molecule type" value="Genomic_DNA"/>
</dbReference>
<evidence type="ECO:0000256" key="8">
    <source>
        <dbReference type="SAM" id="Phobius"/>
    </source>
</evidence>
<keyword evidence="3" id="KW-0813">Transport</keyword>
<comment type="similarity">
    <text evidence="2">Belongs to the cation diffusion facilitator (CDF) transporter (TC 2.A.4) family.</text>
</comment>
<dbReference type="Proteomes" id="UP000002186">
    <property type="component" value="Chromosome"/>
</dbReference>
<keyword evidence="4 8" id="KW-0812">Transmembrane</keyword>
<keyword evidence="5 8" id="KW-1133">Transmembrane helix</keyword>
<accession>C4ZMG5</accession>
<dbReference type="InterPro" id="IPR050291">
    <property type="entry name" value="CDF_Transporter"/>
</dbReference>
<feature type="domain" description="Cation efflux protein cytoplasmic" evidence="10">
    <location>
        <begin position="209"/>
        <end position="284"/>
    </location>
</feature>
<dbReference type="SUPFAM" id="SSF161111">
    <property type="entry name" value="Cation efflux protein transmembrane domain-like"/>
    <property type="match status" value="1"/>
</dbReference>
<evidence type="ECO:0000256" key="2">
    <source>
        <dbReference type="ARBA" id="ARBA00008114"/>
    </source>
</evidence>
<sequence>MTSITPRQALLLSLAAALSTIAMKTGAWWLTGSIGYLSDALESVVNLAGAGFALWMVSYAQRPADEDHQYGHGKAEYFSAAFEGGLIFIAALIILITAGERLLHPQAIGDLGLGTLLSVGASLINFLVARVLLQVGRAHRSLALEADARHLMADVWTTAGVVCGVGLAGATGWSWLDPVVAGAVALNILREGWELMRRSIDGLMDRALSETEVAAIERTLAEASPPGCFHGRLATRAAGALHFAHVELCVPGEWTVAEAHAVADALEGIVLERTGTRLSTHLEPLPPNLPQGAGVDLGRVPDEGP</sequence>
<reference evidence="12" key="1">
    <citation type="submission" date="2009-05" db="EMBL/GenBank/DDBJ databases">
        <title>Complete sequence of chromosome of Thauera sp. MZ1T.</title>
        <authorList>
            <consortium name="US DOE Joint Genome Institute"/>
            <person name="Lucas S."/>
            <person name="Copeland A."/>
            <person name="Lapidus A."/>
            <person name="Glavina del Rio T."/>
            <person name="Dalin E."/>
            <person name="Tice H."/>
            <person name="Bruce D."/>
            <person name="Goodwin L."/>
            <person name="Pitluck S."/>
            <person name="Sims D."/>
            <person name="Brettin T."/>
            <person name="Detter J.C."/>
            <person name="Han C."/>
            <person name="Larimer F."/>
            <person name="Land M."/>
            <person name="Hauser L."/>
            <person name="Kyrpides N."/>
            <person name="Mikhailova N."/>
            <person name="Sayler G.S."/>
        </authorList>
    </citation>
    <scope>NUCLEOTIDE SEQUENCE [LARGE SCALE GENOMIC DNA]</scope>
    <source>
        <strain evidence="12">MZ1T</strain>
    </source>
</reference>
<dbReference type="Pfam" id="PF16916">
    <property type="entry name" value="ZT_dimer"/>
    <property type="match status" value="1"/>
</dbReference>
<evidence type="ECO:0000256" key="5">
    <source>
        <dbReference type="ARBA" id="ARBA00022989"/>
    </source>
</evidence>
<dbReference type="NCBIfam" id="TIGR01297">
    <property type="entry name" value="CDF"/>
    <property type="match status" value="1"/>
</dbReference>
<dbReference type="STRING" id="85643.Tmz1t_1928"/>
<dbReference type="GO" id="GO:0015086">
    <property type="term" value="F:cadmium ion transmembrane transporter activity"/>
    <property type="evidence" value="ECO:0007669"/>
    <property type="project" value="TreeGrafter"/>
</dbReference>
<dbReference type="GO" id="GO:0005886">
    <property type="term" value="C:plasma membrane"/>
    <property type="evidence" value="ECO:0007669"/>
    <property type="project" value="TreeGrafter"/>
</dbReference>
<comment type="subcellular location">
    <subcellularLocation>
        <location evidence="1">Membrane</location>
        <topology evidence="1">Multi-pass membrane protein</topology>
    </subcellularLocation>
</comment>
<dbReference type="GO" id="GO:0006882">
    <property type="term" value="P:intracellular zinc ion homeostasis"/>
    <property type="evidence" value="ECO:0007669"/>
    <property type="project" value="TreeGrafter"/>
</dbReference>
<feature type="transmembrane region" description="Helical" evidence="8">
    <location>
        <begin position="77"/>
        <end position="99"/>
    </location>
</feature>
<feature type="domain" description="Cation efflux protein transmembrane" evidence="9">
    <location>
        <begin position="10"/>
        <end position="204"/>
    </location>
</feature>
<evidence type="ECO:0000313" key="11">
    <source>
        <dbReference type="EMBL" id="ACK54679.1"/>
    </source>
</evidence>
<dbReference type="InterPro" id="IPR002524">
    <property type="entry name" value="Cation_efflux"/>
</dbReference>
<dbReference type="SUPFAM" id="SSF160240">
    <property type="entry name" value="Cation efflux protein cytoplasmic domain-like"/>
    <property type="match status" value="1"/>
</dbReference>
<gene>
    <name evidence="11" type="ordered locus">Tmz1t_1928</name>
</gene>
<organism evidence="11 12">
    <name type="scientific">Thauera aminoaromatica</name>
    <dbReference type="NCBI Taxonomy" id="164330"/>
    <lineage>
        <taxon>Bacteria</taxon>
        <taxon>Pseudomonadati</taxon>
        <taxon>Pseudomonadota</taxon>
        <taxon>Betaproteobacteria</taxon>
        <taxon>Rhodocyclales</taxon>
        <taxon>Zoogloeaceae</taxon>
        <taxon>Thauera</taxon>
    </lineage>
</organism>
<dbReference type="InterPro" id="IPR058533">
    <property type="entry name" value="Cation_efflux_TM"/>
</dbReference>
<name>C4ZMG5_THASP</name>
<dbReference type="InterPro" id="IPR036837">
    <property type="entry name" value="Cation_efflux_CTD_sf"/>
</dbReference>
<keyword evidence="12" id="KW-1185">Reference proteome</keyword>
<dbReference type="eggNOG" id="COG0053">
    <property type="taxonomic scope" value="Bacteria"/>
</dbReference>
<evidence type="ECO:0000256" key="1">
    <source>
        <dbReference type="ARBA" id="ARBA00004141"/>
    </source>
</evidence>
<dbReference type="Gene3D" id="1.20.1510.10">
    <property type="entry name" value="Cation efflux protein transmembrane domain"/>
    <property type="match status" value="1"/>
</dbReference>
<keyword evidence="6 8" id="KW-0472">Membrane</keyword>
<feature type="transmembrane region" description="Helical" evidence="8">
    <location>
        <begin position="40"/>
        <end position="57"/>
    </location>
</feature>
<dbReference type="GO" id="GO:0015341">
    <property type="term" value="F:zinc efflux antiporter activity"/>
    <property type="evidence" value="ECO:0007669"/>
    <property type="project" value="TreeGrafter"/>
</dbReference>
<dbReference type="PANTHER" id="PTHR43840:SF15">
    <property type="entry name" value="MITOCHONDRIAL METAL TRANSPORTER 1-RELATED"/>
    <property type="match status" value="1"/>
</dbReference>
<protein>
    <submittedName>
        <fullName evidence="11">Cation diffusion facilitator family transporter</fullName>
    </submittedName>
</protein>
<proteinExistence type="inferred from homology"/>
<dbReference type="OrthoDB" id="9806522at2"/>
<evidence type="ECO:0000256" key="3">
    <source>
        <dbReference type="ARBA" id="ARBA00022448"/>
    </source>
</evidence>
<evidence type="ECO:0000259" key="9">
    <source>
        <dbReference type="Pfam" id="PF01545"/>
    </source>
</evidence>
<dbReference type="Gene3D" id="3.30.70.1350">
    <property type="entry name" value="Cation efflux protein, cytoplasmic domain"/>
    <property type="match status" value="1"/>
</dbReference>
<evidence type="ECO:0000256" key="6">
    <source>
        <dbReference type="ARBA" id="ARBA00023136"/>
    </source>
</evidence>
<dbReference type="PANTHER" id="PTHR43840">
    <property type="entry name" value="MITOCHONDRIAL METAL TRANSPORTER 1-RELATED"/>
    <property type="match status" value="1"/>
</dbReference>
<dbReference type="RefSeq" id="WP_004305368.1">
    <property type="nucleotide sequence ID" value="NC_011662.2"/>
</dbReference>
<dbReference type="InterPro" id="IPR027469">
    <property type="entry name" value="Cation_efflux_TMD_sf"/>
</dbReference>
<evidence type="ECO:0000259" key="10">
    <source>
        <dbReference type="Pfam" id="PF16916"/>
    </source>
</evidence>
<dbReference type="KEGG" id="tmz:Tmz1t_1928"/>
<evidence type="ECO:0000256" key="7">
    <source>
        <dbReference type="SAM" id="MobiDB-lite"/>
    </source>
</evidence>
<feature type="region of interest" description="Disordered" evidence="7">
    <location>
        <begin position="281"/>
        <end position="305"/>
    </location>
</feature>
<dbReference type="AlphaFoldDB" id="C4ZMG5"/>
<reference evidence="11 12" key="2">
    <citation type="journal article" date="2012" name="Stand. Genomic Sci.">
        <title>Complete genome sequence of Thauera aminoaromatica strain MZ1T.</title>
        <authorList>
            <person name="Jiang K."/>
            <person name="Sanseverino J."/>
            <person name="Chauhan A."/>
            <person name="Lucas S."/>
            <person name="Copeland A."/>
            <person name="Lapidus A."/>
            <person name="Del Rio T.G."/>
            <person name="Dalin E."/>
            <person name="Tice H."/>
            <person name="Bruce D."/>
            <person name="Goodwin L."/>
            <person name="Pitluck S."/>
            <person name="Sims D."/>
            <person name="Brettin T."/>
            <person name="Detter J.C."/>
            <person name="Han C."/>
            <person name="Chang Y.J."/>
            <person name="Larimer F."/>
            <person name="Land M."/>
            <person name="Hauser L."/>
            <person name="Kyrpides N.C."/>
            <person name="Mikhailova N."/>
            <person name="Moser S."/>
            <person name="Jegier P."/>
            <person name="Close D."/>
            <person name="Debruyn J.M."/>
            <person name="Wang Y."/>
            <person name="Layton A.C."/>
            <person name="Allen M.S."/>
            <person name="Sayler G.S."/>
        </authorList>
    </citation>
    <scope>NUCLEOTIDE SEQUENCE [LARGE SCALE GENOMIC DNA]</scope>
    <source>
        <strain evidence="11 12">MZ1T</strain>
    </source>
</reference>
<feature type="transmembrane region" description="Helical" evidence="8">
    <location>
        <begin position="111"/>
        <end position="133"/>
    </location>
</feature>
<dbReference type="HOGENOM" id="CLU_013430_3_0_4"/>
<dbReference type="Pfam" id="PF01545">
    <property type="entry name" value="Cation_efflux"/>
    <property type="match status" value="1"/>
</dbReference>
<evidence type="ECO:0000313" key="12">
    <source>
        <dbReference type="Proteomes" id="UP000002186"/>
    </source>
</evidence>
<dbReference type="GO" id="GO:0015093">
    <property type="term" value="F:ferrous iron transmembrane transporter activity"/>
    <property type="evidence" value="ECO:0007669"/>
    <property type="project" value="TreeGrafter"/>
</dbReference>